<dbReference type="AlphaFoldDB" id="A0AAV7XNW6"/>
<dbReference type="GO" id="GO:0035861">
    <property type="term" value="C:site of double-strand break"/>
    <property type="evidence" value="ECO:0007669"/>
    <property type="project" value="TreeGrafter"/>
</dbReference>
<name>A0AAV7XNW6_9NEOP</name>
<dbReference type="PANTHER" id="PTHR21615:SF2">
    <property type="entry name" value="CYCLIN N-TERMINAL DOMAIN-CONTAINING PROTEIN 1"/>
    <property type="match status" value="1"/>
</dbReference>
<dbReference type="CDD" id="cd20541">
    <property type="entry name" value="CYCLIN_CNTD1"/>
    <property type="match status" value="1"/>
</dbReference>
<evidence type="ECO:0000313" key="1">
    <source>
        <dbReference type="EMBL" id="KAJ1525421.1"/>
    </source>
</evidence>
<dbReference type="InterPro" id="IPR036915">
    <property type="entry name" value="Cyclin-like_sf"/>
</dbReference>
<organism evidence="1 2">
    <name type="scientific">Megalurothrips usitatus</name>
    <name type="common">bean blossom thrips</name>
    <dbReference type="NCBI Taxonomy" id="439358"/>
    <lineage>
        <taxon>Eukaryota</taxon>
        <taxon>Metazoa</taxon>
        <taxon>Ecdysozoa</taxon>
        <taxon>Arthropoda</taxon>
        <taxon>Hexapoda</taxon>
        <taxon>Insecta</taxon>
        <taxon>Pterygota</taxon>
        <taxon>Neoptera</taxon>
        <taxon>Paraneoptera</taxon>
        <taxon>Thysanoptera</taxon>
        <taxon>Terebrantia</taxon>
        <taxon>Thripoidea</taxon>
        <taxon>Thripidae</taxon>
        <taxon>Megalurothrips</taxon>
    </lineage>
</organism>
<gene>
    <name evidence="1" type="ORF">ONE63_010235</name>
</gene>
<protein>
    <submittedName>
        <fullName evidence="1">Uncharacterized protein</fullName>
    </submittedName>
</protein>
<dbReference type="EMBL" id="JAPTSV010000008">
    <property type="protein sequence ID" value="KAJ1525421.1"/>
    <property type="molecule type" value="Genomic_DNA"/>
</dbReference>
<keyword evidence="2" id="KW-1185">Reference proteome</keyword>
<proteinExistence type="predicted"/>
<dbReference type="Gene3D" id="1.10.472.10">
    <property type="entry name" value="Cyclin-like"/>
    <property type="match status" value="1"/>
</dbReference>
<dbReference type="Proteomes" id="UP001075354">
    <property type="component" value="Chromosome 8"/>
</dbReference>
<accession>A0AAV7XNW6</accession>
<comment type="caution">
    <text evidence="1">The sequence shown here is derived from an EMBL/GenBank/DDBJ whole genome shotgun (WGS) entry which is preliminary data.</text>
</comment>
<dbReference type="PANTHER" id="PTHR21615">
    <property type="entry name" value="CYCLIN N-TERMINAL DOMAIN-CONTAINING PROTEIN 1"/>
    <property type="match status" value="1"/>
</dbReference>
<reference evidence="1" key="1">
    <citation type="submission" date="2022-12" db="EMBL/GenBank/DDBJ databases">
        <title>Chromosome-level genome assembly of the bean flower thrips Megalurothrips usitatus.</title>
        <authorList>
            <person name="Ma L."/>
            <person name="Liu Q."/>
            <person name="Li H."/>
            <person name="Cai W."/>
        </authorList>
    </citation>
    <scope>NUCLEOTIDE SEQUENCE</scope>
    <source>
        <strain evidence="1">Cailab_2022a</strain>
    </source>
</reference>
<dbReference type="SUPFAM" id="SSF47954">
    <property type="entry name" value="Cyclin-like"/>
    <property type="match status" value="1"/>
</dbReference>
<dbReference type="GO" id="GO:0007131">
    <property type="term" value="P:reciprocal meiotic recombination"/>
    <property type="evidence" value="ECO:0007669"/>
    <property type="project" value="TreeGrafter"/>
</dbReference>
<evidence type="ECO:0000313" key="2">
    <source>
        <dbReference type="Proteomes" id="UP001075354"/>
    </source>
</evidence>
<sequence length="321" mass="37227">MDPRFITPANNHSEAVVDESSNQKGRYGADFIDFLSVLHQFNCERLIERKVPGTLPFQVLTSKVVDFVFHICSRMNLPTEVKYVALEIFDRFCVHHFTDLWEHTCEVSCDEYQQMKVWKRITSRSQKQALLRAISSIQIASKFVLQSNCLTVKDVQEYLNKWGHAYNLHSIHLSEIRVFSTIGCKVPLYSMFDFTRTFLEGLQYWSDVDELYPTCEKVLEVAFLQRDEIYLRFFWMGTSRWHHSRQERLQFAEIEVNNLFFGASIVVCSVYIHQLEGLGPNEASRILSELSHISSSDITALAVVIAQLISGTRTVRFKACE</sequence>